<dbReference type="GO" id="GO:0051028">
    <property type="term" value="P:mRNA transport"/>
    <property type="evidence" value="ECO:0007669"/>
    <property type="project" value="UniProtKB-KW"/>
</dbReference>
<proteinExistence type="predicted"/>
<evidence type="ECO:0000256" key="3">
    <source>
        <dbReference type="ARBA" id="ARBA00022816"/>
    </source>
</evidence>
<gene>
    <name evidence="9" type="ORF">Taro_018158</name>
</gene>
<comment type="subcellular location">
    <subcellularLocation>
        <location evidence="1">Nucleus</location>
        <location evidence="1">Nuclear pore complex</location>
    </subcellularLocation>
</comment>
<dbReference type="AlphaFoldDB" id="A0A843UI24"/>
<name>A0A843UI24_COLES</name>
<dbReference type="EMBL" id="NMUH01000840">
    <property type="protein sequence ID" value="MQL85642.1"/>
    <property type="molecule type" value="Genomic_DNA"/>
</dbReference>
<evidence type="ECO:0000256" key="1">
    <source>
        <dbReference type="ARBA" id="ARBA00004567"/>
    </source>
</evidence>
<keyword evidence="3" id="KW-0509">mRNA transport</keyword>
<evidence type="ECO:0000256" key="6">
    <source>
        <dbReference type="ARBA" id="ARBA00023132"/>
    </source>
</evidence>
<evidence type="ECO:0000256" key="7">
    <source>
        <dbReference type="ARBA" id="ARBA00023242"/>
    </source>
</evidence>
<organism evidence="9 10">
    <name type="scientific">Colocasia esculenta</name>
    <name type="common">Wild taro</name>
    <name type="synonym">Arum esculentum</name>
    <dbReference type="NCBI Taxonomy" id="4460"/>
    <lineage>
        <taxon>Eukaryota</taxon>
        <taxon>Viridiplantae</taxon>
        <taxon>Streptophyta</taxon>
        <taxon>Embryophyta</taxon>
        <taxon>Tracheophyta</taxon>
        <taxon>Spermatophyta</taxon>
        <taxon>Magnoliopsida</taxon>
        <taxon>Liliopsida</taxon>
        <taxon>Araceae</taxon>
        <taxon>Aroideae</taxon>
        <taxon>Colocasieae</taxon>
        <taxon>Colocasia</taxon>
    </lineage>
</organism>
<comment type="caution">
    <text evidence="9">The sequence shown here is derived from an EMBL/GenBank/DDBJ whole genome shotgun (WGS) entry which is preliminary data.</text>
</comment>
<evidence type="ECO:0000256" key="4">
    <source>
        <dbReference type="ARBA" id="ARBA00022927"/>
    </source>
</evidence>
<dbReference type="OrthoDB" id="2538017at2759"/>
<keyword evidence="6" id="KW-0906">Nuclear pore complex</keyword>
<keyword evidence="7" id="KW-0539">Nucleus</keyword>
<dbReference type="InterPro" id="IPR024882">
    <property type="entry name" value="NUP58/p45/49"/>
</dbReference>
<keyword evidence="10" id="KW-1185">Reference proteome</keyword>
<protein>
    <submittedName>
        <fullName evidence="9">Uncharacterized protein</fullName>
    </submittedName>
</protein>
<evidence type="ECO:0000256" key="8">
    <source>
        <dbReference type="SAM" id="MobiDB-lite"/>
    </source>
</evidence>
<dbReference type="Proteomes" id="UP000652761">
    <property type="component" value="Unassembled WGS sequence"/>
</dbReference>
<feature type="compositionally biased region" description="Pro residues" evidence="8">
    <location>
        <begin position="14"/>
        <end position="24"/>
    </location>
</feature>
<dbReference type="GO" id="GO:0005643">
    <property type="term" value="C:nuclear pore"/>
    <property type="evidence" value="ECO:0007669"/>
    <property type="project" value="UniProtKB-SubCell"/>
</dbReference>
<feature type="region of interest" description="Disordered" evidence="8">
    <location>
        <begin position="1"/>
        <end position="72"/>
    </location>
</feature>
<evidence type="ECO:0000313" key="10">
    <source>
        <dbReference type="Proteomes" id="UP000652761"/>
    </source>
</evidence>
<reference evidence="9" key="1">
    <citation type="submission" date="2017-07" db="EMBL/GenBank/DDBJ databases">
        <title>Taro Niue Genome Assembly and Annotation.</title>
        <authorList>
            <person name="Atibalentja N."/>
            <person name="Keating K."/>
            <person name="Fields C.J."/>
        </authorList>
    </citation>
    <scope>NUCLEOTIDE SEQUENCE</scope>
    <source>
        <strain evidence="9">Niue_2</strain>
        <tissue evidence="9">Leaf</tissue>
    </source>
</reference>
<keyword evidence="5" id="KW-0811">Translocation</keyword>
<keyword evidence="4" id="KW-0653">Protein transport</keyword>
<feature type="compositionally biased region" description="Low complexity" evidence="8">
    <location>
        <begin position="25"/>
        <end position="72"/>
    </location>
</feature>
<evidence type="ECO:0000256" key="2">
    <source>
        <dbReference type="ARBA" id="ARBA00022448"/>
    </source>
</evidence>
<dbReference type="PANTHER" id="PTHR13437">
    <property type="entry name" value="NUCLEOPORIN P58/P45 NUCLEOPORIN-LIKE PROTEIN 1"/>
    <property type="match status" value="1"/>
</dbReference>
<feature type="region of interest" description="Disordered" evidence="8">
    <location>
        <begin position="143"/>
        <end position="192"/>
    </location>
</feature>
<dbReference type="GO" id="GO:0015031">
    <property type="term" value="P:protein transport"/>
    <property type="evidence" value="ECO:0007669"/>
    <property type="project" value="UniProtKB-KW"/>
</dbReference>
<dbReference type="PANTHER" id="PTHR13437:SF2">
    <property type="entry name" value="NUCLEOPORIN P58_P45"/>
    <property type="match status" value="1"/>
</dbReference>
<feature type="compositionally biased region" description="Low complexity" evidence="8">
    <location>
        <begin position="1"/>
        <end position="13"/>
    </location>
</feature>
<keyword evidence="2" id="KW-0813">Transport</keyword>
<dbReference type="GO" id="GO:0017056">
    <property type="term" value="F:structural constituent of nuclear pore"/>
    <property type="evidence" value="ECO:0007669"/>
    <property type="project" value="InterPro"/>
</dbReference>
<evidence type="ECO:0000256" key="5">
    <source>
        <dbReference type="ARBA" id="ARBA00023010"/>
    </source>
</evidence>
<accession>A0A843UI24</accession>
<dbReference type="GO" id="GO:0008139">
    <property type="term" value="F:nuclear localization sequence binding"/>
    <property type="evidence" value="ECO:0007669"/>
    <property type="project" value="InterPro"/>
</dbReference>
<evidence type="ECO:0000313" key="9">
    <source>
        <dbReference type="EMBL" id="MQL85642.1"/>
    </source>
</evidence>
<sequence>MAFSFPFQQSAPNPFQPQPQPQTPQQPQFQFQPQQPQFQTPQQPQQPYSLLPQPLQPQQQQQLQQQGQQPTFLFKADRTPASYNTKWEELHPDSQKILLQIEEKILEYRNESQMLDQCSRLYDSSVANNGFELDANRIIQAAARGRTPDPSASVRGVSQTPGSEDAAGATPREDIIPPADDDYNPTFDGTPSPDVAGLSLSPPPKQGYVPTEVAVGEGVEHPVAAVPVVGETPSLQAIHDLLVSGPVTKLPNFSDFAPSILEGGGWRQALHSAMAVTFTTTLPTASPPEEGKVTQGTTGEGDDGAELVAERIEISPPAAILPSTPVEAGAENVSRSVVAALLLPEASGPLPGGSSDALAVEGLRAVAEEAVGEVPAAGGDEGVSFPPKVQAVGGGSFPPSSGEVSFEAWFGVPDRIGPIRANRCGSGEEPGTFPEHEILWPDVPQEGQLRGADGMLDFFVASARGFMGESNPPSVEAVRRVLRRSTLAYHLMGCPRDPWMAAVDSLWSEVRQLHQEAVTNRLRL</sequence>